<comment type="pathway">
    <text evidence="1 12">Sulfur metabolism; glutathione biosynthesis; glutathione from L-cysteine and L-glutamate: step 2/2.</text>
</comment>
<dbReference type="GO" id="GO:0004363">
    <property type="term" value="F:glutathione synthase activity"/>
    <property type="evidence" value="ECO:0007669"/>
    <property type="project" value="UniProtKB-UniRule"/>
</dbReference>
<accession>A0A504Y6E5</accession>
<keyword evidence="7 12" id="KW-0479">Metal-binding</keyword>
<dbReference type="UniPathway" id="UPA00142">
    <property type="reaction ID" value="UER00210"/>
</dbReference>
<dbReference type="PIRSF" id="PIRSF001558">
    <property type="entry name" value="GSHase"/>
    <property type="match status" value="1"/>
</dbReference>
<evidence type="ECO:0000256" key="5">
    <source>
        <dbReference type="ARBA" id="ARBA00022598"/>
    </source>
</evidence>
<comment type="cofactor">
    <cofactor evidence="12 14">
        <name>Mg(2+)</name>
        <dbReference type="ChEBI" id="CHEBI:18420"/>
    </cofactor>
    <text evidence="12 14">Binds 1 Mg(2+) ion per subunit.</text>
</comment>
<dbReference type="InterPro" id="IPR014709">
    <property type="entry name" value="Glutathione_synthase_C_euk"/>
</dbReference>
<dbReference type="Gene3D" id="3.30.470.20">
    <property type="entry name" value="ATP-grasp fold, B domain"/>
    <property type="match status" value="1"/>
</dbReference>
<evidence type="ECO:0000313" key="17">
    <source>
        <dbReference type="Proteomes" id="UP000316759"/>
    </source>
</evidence>
<dbReference type="Gene3D" id="3.40.50.1760">
    <property type="entry name" value="Glutathione synthase, substrate-binding domain superfamily, eukaryotic"/>
    <property type="match status" value="1"/>
</dbReference>
<dbReference type="EC" id="6.3.2.3" evidence="3 12"/>
<feature type="binding site" evidence="13">
    <location>
        <position position="489"/>
    </location>
    <ligand>
        <name>ATP</name>
        <dbReference type="ChEBI" id="CHEBI:30616"/>
    </ligand>
</feature>
<evidence type="ECO:0000256" key="3">
    <source>
        <dbReference type="ARBA" id="ARBA00012214"/>
    </source>
</evidence>
<dbReference type="SUPFAM" id="SSF56059">
    <property type="entry name" value="Glutathione synthetase ATP-binding domain-like"/>
    <property type="match status" value="1"/>
</dbReference>
<comment type="caution">
    <text evidence="16">The sequence shown here is derived from an EMBL/GenBank/DDBJ whole genome shotgun (WGS) entry which is preliminary data.</text>
</comment>
<comment type="catalytic activity">
    <reaction evidence="11">
        <text>gamma-L-glutamyl-L-cysteine + glycine + ATP = glutathione + ADP + phosphate + H(+)</text>
        <dbReference type="Rhea" id="RHEA:13557"/>
        <dbReference type="ChEBI" id="CHEBI:15378"/>
        <dbReference type="ChEBI" id="CHEBI:30616"/>
        <dbReference type="ChEBI" id="CHEBI:43474"/>
        <dbReference type="ChEBI" id="CHEBI:57305"/>
        <dbReference type="ChEBI" id="CHEBI:57925"/>
        <dbReference type="ChEBI" id="CHEBI:58173"/>
        <dbReference type="ChEBI" id="CHEBI:456216"/>
        <dbReference type="EC" id="6.3.2.3"/>
    </reaction>
    <physiologicalReaction direction="left-to-right" evidence="11">
        <dbReference type="Rhea" id="RHEA:13558"/>
    </physiologicalReaction>
</comment>
<gene>
    <name evidence="16" type="ORF">FGIG_07009</name>
</gene>
<keyword evidence="5 12" id="KW-0436">Ligase</keyword>
<evidence type="ECO:0000256" key="2">
    <source>
        <dbReference type="ARBA" id="ARBA00010385"/>
    </source>
</evidence>
<dbReference type="Proteomes" id="UP000316759">
    <property type="component" value="Unassembled WGS sequence"/>
</dbReference>
<dbReference type="Gene3D" id="3.30.1490.50">
    <property type="match status" value="1"/>
</dbReference>
<dbReference type="InterPro" id="IPR037013">
    <property type="entry name" value="GSH-S_sub-bd_sf"/>
</dbReference>
<dbReference type="EMBL" id="SUNJ01014971">
    <property type="protein sequence ID" value="TPP56136.1"/>
    <property type="molecule type" value="Genomic_DNA"/>
</dbReference>
<sequence>MTNTEVMREVCSIAEEFAHSNGLLKKSANGPVTLPVSLLPSPFPASMLHLATSLQQDINILYHRVSMDHQFLESTLKPTFALDDYIYQLWNVYARVKNEGVVQPIVLGLNRSDYMLHVSPEIKEDQLHRLESTKNAAKFEVREDKAFWSGLRLRQVEVNMIATSFCGLSPRMISQHRQVLALMGFTPEQQKRVPECDSTNRFVDAMARATDLYAEHVRGLLHQSTDLVPCILVIVSQRETNIYDQRALLGALLIRHPRIRILIRTFDDLVPNTKRMVINEQRRLFVDGQEISLIYYRHGYIPEHFPSDEVWEVKYQLERSRAIKCPCVQYLLANTKLIQAALSQPTQLARFIDPNCENFPLLLSTFARQYPLSDAFDLISAGDVDQLLEECRSNPGRFVLKPQREGGGNNYFGSEIVEQLKHVLKNGLGATYVLMERFYPYIVKNHVLGWKNPDIERRVVLELGIFGTIIARSDQIILNEEAGHLLRTKGADSNEGGIVAGFGCLDSPFAV</sequence>
<feature type="binding site" evidence="13">
    <location>
        <position position="462"/>
    </location>
    <ligand>
        <name>ATP</name>
        <dbReference type="ChEBI" id="CHEBI:30616"/>
    </ligand>
</feature>
<dbReference type="InterPro" id="IPR016185">
    <property type="entry name" value="PreATP-grasp_dom_sf"/>
</dbReference>
<evidence type="ECO:0000256" key="13">
    <source>
        <dbReference type="PIRSR" id="PIRSR001558-1"/>
    </source>
</evidence>
<evidence type="ECO:0000256" key="14">
    <source>
        <dbReference type="PIRSR" id="PIRSR001558-2"/>
    </source>
</evidence>
<dbReference type="InterPro" id="IPR004887">
    <property type="entry name" value="GSH_synth_subst-bd"/>
</dbReference>
<evidence type="ECO:0000256" key="7">
    <source>
        <dbReference type="ARBA" id="ARBA00022723"/>
    </source>
</evidence>
<feature type="domain" description="Glutathione synthase substrate-binding" evidence="15">
    <location>
        <begin position="230"/>
        <end position="333"/>
    </location>
</feature>
<keyword evidence="17" id="KW-1185">Reference proteome</keyword>
<evidence type="ECO:0000256" key="8">
    <source>
        <dbReference type="ARBA" id="ARBA00022741"/>
    </source>
</evidence>
<dbReference type="OrthoDB" id="2020073at2759"/>
<dbReference type="AlphaFoldDB" id="A0A504Y6E5"/>
<evidence type="ECO:0000256" key="4">
    <source>
        <dbReference type="ARBA" id="ARBA00020821"/>
    </source>
</evidence>
<evidence type="ECO:0000256" key="1">
    <source>
        <dbReference type="ARBA" id="ARBA00004965"/>
    </source>
</evidence>
<protein>
    <recommendedName>
        <fullName evidence="4 12">Glutathione synthetase</fullName>
        <shortName evidence="12">GSH-S</shortName>
        <ecNumber evidence="3 12">6.3.2.3</ecNumber>
    </recommendedName>
</protein>
<feature type="binding site" evidence="13">
    <location>
        <begin position="401"/>
        <end position="410"/>
    </location>
    <ligand>
        <name>ATP</name>
        <dbReference type="ChEBI" id="CHEBI:30616"/>
    </ligand>
</feature>
<feature type="binding site" evidence="13">
    <location>
        <position position="245"/>
    </location>
    <ligand>
        <name>substrate</name>
    </ligand>
</feature>
<evidence type="ECO:0000256" key="10">
    <source>
        <dbReference type="ARBA" id="ARBA00022842"/>
    </source>
</evidence>
<dbReference type="STRING" id="46835.A0A504Y6E5"/>
<keyword evidence="6 12" id="KW-0317">Glutathione biosynthesis</keyword>
<keyword evidence="8 12" id="KW-0547">Nucleotide-binding</keyword>
<dbReference type="Pfam" id="PF03199">
    <property type="entry name" value="GSH_synthase"/>
    <property type="match status" value="1"/>
</dbReference>
<dbReference type="GO" id="GO:0000287">
    <property type="term" value="F:magnesium ion binding"/>
    <property type="evidence" value="ECO:0007669"/>
    <property type="project" value="UniProtKB-UniRule"/>
</dbReference>
<dbReference type="GO" id="GO:0005524">
    <property type="term" value="F:ATP binding"/>
    <property type="evidence" value="ECO:0007669"/>
    <property type="project" value="UniProtKB-UniRule"/>
</dbReference>
<dbReference type="InterPro" id="IPR014042">
    <property type="entry name" value="Glutathione_synthase_a-hlx"/>
</dbReference>
<name>A0A504Y6E5_FASGI</name>
<dbReference type="PANTHER" id="PTHR11130:SF0">
    <property type="entry name" value="GLUTATHIONE SYNTHETASE"/>
    <property type="match status" value="1"/>
</dbReference>
<dbReference type="Pfam" id="PF03917">
    <property type="entry name" value="GSH_synth_ATP"/>
    <property type="match status" value="1"/>
</dbReference>
<dbReference type="GO" id="GO:0043295">
    <property type="term" value="F:glutathione binding"/>
    <property type="evidence" value="ECO:0007669"/>
    <property type="project" value="UniProtKB-UniRule"/>
</dbReference>
<dbReference type="InterPro" id="IPR005615">
    <property type="entry name" value="Glutathione_synthase"/>
</dbReference>
<feature type="binding site" evidence="13">
    <location>
        <position position="487"/>
    </location>
    <ligand>
        <name>substrate</name>
    </ligand>
</feature>
<keyword evidence="10 12" id="KW-0460">Magnesium</keyword>
<organism evidence="16 17">
    <name type="scientific">Fasciola gigantica</name>
    <name type="common">Giant liver fluke</name>
    <dbReference type="NCBI Taxonomy" id="46835"/>
    <lineage>
        <taxon>Eukaryota</taxon>
        <taxon>Metazoa</taxon>
        <taxon>Spiralia</taxon>
        <taxon>Lophotrochozoa</taxon>
        <taxon>Platyhelminthes</taxon>
        <taxon>Trematoda</taxon>
        <taxon>Digenea</taxon>
        <taxon>Plagiorchiida</taxon>
        <taxon>Echinostomata</taxon>
        <taxon>Echinostomatoidea</taxon>
        <taxon>Fasciolidae</taxon>
        <taxon>Fasciola</taxon>
    </lineage>
</organism>
<comment type="similarity">
    <text evidence="2 12">Belongs to the eukaryotic GSH synthase family.</text>
</comment>
<evidence type="ECO:0000256" key="12">
    <source>
        <dbReference type="PIRNR" id="PIRNR001558"/>
    </source>
</evidence>
<keyword evidence="9 12" id="KW-0067">ATP-binding</keyword>
<feature type="binding site" evidence="14">
    <location>
        <position position="405"/>
    </location>
    <ligand>
        <name>Mg(2+)</name>
        <dbReference type="ChEBI" id="CHEBI:18420"/>
    </ligand>
</feature>
<dbReference type="SUPFAM" id="SSF52440">
    <property type="entry name" value="PreATP-grasp domain"/>
    <property type="match status" value="1"/>
</dbReference>
<dbReference type="InterPro" id="IPR014049">
    <property type="entry name" value="Glutathione_synthase_N_euk"/>
</dbReference>
<evidence type="ECO:0000313" key="16">
    <source>
        <dbReference type="EMBL" id="TPP56136.1"/>
    </source>
</evidence>
<feature type="binding site" evidence="13">
    <location>
        <position position="336"/>
    </location>
    <ligand>
        <name>ATP</name>
        <dbReference type="ChEBI" id="CHEBI:30616"/>
    </ligand>
</feature>
<evidence type="ECO:0000256" key="9">
    <source>
        <dbReference type="ARBA" id="ARBA00022840"/>
    </source>
</evidence>
<feature type="binding site" evidence="13">
    <location>
        <position position="495"/>
    </location>
    <ligand>
        <name>ATP</name>
        <dbReference type="ChEBI" id="CHEBI:30616"/>
    </ligand>
</feature>
<evidence type="ECO:0000256" key="11">
    <source>
        <dbReference type="ARBA" id="ARBA00048871"/>
    </source>
</evidence>
<proteinExistence type="inferred from homology"/>
<evidence type="ECO:0000259" key="15">
    <source>
        <dbReference type="Pfam" id="PF03199"/>
    </source>
</evidence>
<reference evidence="16 17" key="1">
    <citation type="submission" date="2019-04" db="EMBL/GenBank/DDBJ databases">
        <title>Annotation for the trematode Fasciola gigantica.</title>
        <authorList>
            <person name="Choi Y.-J."/>
        </authorList>
    </citation>
    <scope>NUCLEOTIDE SEQUENCE [LARGE SCALE GENOMIC DNA]</scope>
    <source>
        <strain evidence="16">Uganda_cow_1</strain>
    </source>
</reference>
<dbReference type="Gene3D" id="3.30.1490.80">
    <property type="match status" value="1"/>
</dbReference>
<evidence type="ECO:0000256" key="6">
    <source>
        <dbReference type="ARBA" id="ARBA00022684"/>
    </source>
</evidence>
<dbReference type="GO" id="GO:0005829">
    <property type="term" value="C:cytosol"/>
    <property type="evidence" value="ECO:0007669"/>
    <property type="project" value="TreeGrafter"/>
</dbReference>
<dbReference type="Gene3D" id="1.10.1080.10">
    <property type="entry name" value="Glutathione Synthetase, Chain A, domain 3"/>
    <property type="match status" value="1"/>
</dbReference>
<dbReference type="PANTHER" id="PTHR11130">
    <property type="entry name" value="GLUTATHIONE SYNTHETASE"/>
    <property type="match status" value="1"/>
</dbReference>